<evidence type="ECO:0000313" key="2">
    <source>
        <dbReference type="EMBL" id="OSX80637.1"/>
    </source>
</evidence>
<proteinExistence type="predicted"/>
<reference evidence="2 3" key="1">
    <citation type="submission" date="2017-03" db="EMBL/GenBank/DDBJ databases">
        <title>WGS assembly of Porphyra umbilicalis.</title>
        <authorList>
            <person name="Brawley S.H."/>
            <person name="Blouin N.A."/>
            <person name="Ficko-Blean E."/>
            <person name="Wheeler G.L."/>
            <person name="Lohr M."/>
            <person name="Goodson H.V."/>
            <person name="Jenkins J.W."/>
            <person name="Blaby-Haas C.E."/>
            <person name="Helliwell K.E."/>
            <person name="Chan C."/>
            <person name="Marriage T."/>
            <person name="Bhattacharya D."/>
            <person name="Klein A.S."/>
            <person name="Badis Y."/>
            <person name="Brodie J."/>
            <person name="Cao Y."/>
            <person name="Collen J."/>
            <person name="Dittami S.M."/>
            <person name="Gachon C.M."/>
            <person name="Green B.R."/>
            <person name="Karpowicz S."/>
            <person name="Kim J.W."/>
            <person name="Kudahl U."/>
            <person name="Lin S."/>
            <person name="Michel G."/>
            <person name="Mittag M."/>
            <person name="Olson B.J."/>
            <person name="Pangilinan J."/>
            <person name="Peng Y."/>
            <person name="Qiu H."/>
            <person name="Shu S."/>
            <person name="Singer J.T."/>
            <person name="Smith A.G."/>
            <person name="Sprecher B.N."/>
            <person name="Wagner V."/>
            <person name="Wang W."/>
            <person name="Wang Z.-Y."/>
            <person name="Yan J."/>
            <person name="Yarish C."/>
            <person name="Zoeuner-Riek S."/>
            <person name="Zhuang Y."/>
            <person name="Zou Y."/>
            <person name="Lindquist E.A."/>
            <person name="Grimwood J."/>
            <person name="Barry K."/>
            <person name="Rokhsar D.S."/>
            <person name="Schmutz J."/>
            <person name="Stiller J.W."/>
            <person name="Grossman A.R."/>
            <person name="Prochnik S.E."/>
        </authorList>
    </citation>
    <scope>NUCLEOTIDE SEQUENCE [LARGE SCALE GENOMIC DNA]</scope>
    <source>
        <strain evidence="2">4086291</strain>
    </source>
</reference>
<keyword evidence="3" id="KW-1185">Reference proteome</keyword>
<feature type="compositionally biased region" description="Gly residues" evidence="1">
    <location>
        <begin position="144"/>
        <end position="157"/>
    </location>
</feature>
<gene>
    <name evidence="2" type="ORF">BU14_0047s0002</name>
</gene>
<protein>
    <submittedName>
        <fullName evidence="2">Uncharacterized protein</fullName>
    </submittedName>
</protein>
<dbReference type="AlphaFoldDB" id="A0A1X6PIG9"/>
<dbReference type="EMBL" id="KV918770">
    <property type="protein sequence ID" value="OSX80637.1"/>
    <property type="molecule type" value="Genomic_DNA"/>
</dbReference>
<dbReference type="Proteomes" id="UP000218209">
    <property type="component" value="Unassembled WGS sequence"/>
</dbReference>
<sequence>MTFPFPLIHDRMSDGPGQSRLLATQSMCWRFLGPRVALRCRCYRTRTDPRRGRRFAAVSWPLVPLFGRELTWDDVQRCERHSERRDVQLCGVVGALISDASLCAALHEVMVFVSACAGATMRAAAQAAAGLPGPGLSALDHGQSGPGQGGSGAGSTSGHGLREPSSRVGGTHGGGGARGGSVNGRPLEASKSGRGGFFLPGVSARPEPAPGRVIQKIALARQGLLGYSLVDRRRLLAVTRRAVKNHMKKGRSFTRQTATAQERAIKELESAEPPLQRCIAIRGAGSLLARALGSTTGQDDKNDGAAGVDGTDVEMRVGATAGLIASPSGRGCGGVCGSCRCVRGGAVDAASTRRRGGTGVDGPHHAGASDGDRAATGYERQLGLLSSLV</sequence>
<feature type="region of interest" description="Disordered" evidence="1">
    <location>
        <begin position="136"/>
        <end position="190"/>
    </location>
</feature>
<accession>A0A1X6PIG9</accession>
<evidence type="ECO:0000313" key="3">
    <source>
        <dbReference type="Proteomes" id="UP000218209"/>
    </source>
</evidence>
<name>A0A1X6PIG9_PORUM</name>
<evidence type="ECO:0000256" key="1">
    <source>
        <dbReference type="SAM" id="MobiDB-lite"/>
    </source>
</evidence>
<feature type="compositionally biased region" description="Gly residues" evidence="1">
    <location>
        <begin position="170"/>
        <end position="182"/>
    </location>
</feature>
<organism evidence="2 3">
    <name type="scientific">Porphyra umbilicalis</name>
    <name type="common">Purple laver</name>
    <name type="synonym">Red alga</name>
    <dbReference type="NCBI Taxonomy" id="2786"/>
    <lineage>
        <taxon>Eukaryota</taxon>
        <taxon>Rhodophyta</taxon>
        <taxon>Bangiophyceae</taxon>
        <taxon>Bangiales</taxon>
        <taxon>Bangiaceae</taxon>
        <taxon>Porphyra</taxon>
    </lineage>
</organism>
<feature type="region of interest" description="Disordered" evidence="1">
    <location>
        <begin position="350"/>
        <end position="374"/>
    </location>
</feature>